<evidence type="ECO:0000256" key="8">
    <source>
        <dbReference type="PROSITE-ProRule" id="PRU01360"/>
    </source>
</evidence>
<dbReference type="NCBIfam" id="TIGR04057">
    <property type="entry name" value="SusC_RagA_signa"/>
    <property type="match status" value="1"/>
</dbReference>
<keyword evidence="7 8" id="KW-0998">Cell outer membrane</keyword>
<dbReference type="InterPro" id="IPR008969">
    <property type="entry name" value="CarboxyPept-like_regulatory"/>
</dbReference>
<feature type="domain" description="TonB-dependent receptor-like beta-barrel" evidence="10">
    <location>
        <begin position="381"/>
        <end position="824"/>
    </location>
</feature>
<dbReference type="PROSITE" id="PS52016">
    <property type="entry name" value="TONB_DEPENDENT_REC_3"/>
    <property type="match status" value="1"/>
</dbReference>
<accession>A0A1H8G8U7</accession>
<dbReference type="GO" id="GO:0009279">
    <property type="term" value="C:cell outer membrane"/>
    <property type="evidence" value="ECO:0007669"/>
    <property type="project" value="UniProtKB-SubCell"/>
</dbReference>
<dbReference type="InterPro" id="IPR036942">
    <property type="entry name" value="Beta-barrel_TonB_sf"/>
</dbReference>
<dbReference type="InterPro" id="IPR012910">
    <property type="entry name" value="Plug_dom"/>
</dbReference>
<keyword evidence="3 8" id="KW-1134">Transmembrane beta strand</keyword>
<evidence type="ECO:0000259" key="11">
    <source>
        <dbReference type="Pfam" id="PF07715"/>
    </source>
</evidence>
<dbReference type="InterPro" id="IPR023996">
    <property type="entry name" value="TonB-dep_OMP_SusC/RagA"/>
</dbReference>
<dbReference type="SUPFAM" id="SSF56935">
    <property type="entry name" value="Porins"/>
    <property type="match status" value="1"/>
</dbReference>
<keyword evidence="4 8" id="KW-0812">Transmembrane</keyword>
<feature type="domain" description="TonB-dependent receptor plug" evidence="11">
    <location>
        <begin position="109"/>
        <end position="216"/>
    </location>
</feature>
<evidence type="ECO:0000259" key="10">
    <source>
        <dbReference type="Pfam" id="PF00593"/>
    </source>
</evidence>
<evidence type="ECO:0000256" key="1">
    <source>
        <dbReference type="ARBA" id="ARBA00004571"/>
    </source>
</evidence>
<evidence type="ECO:0000313" key="12">
    <source>
        <dbReference type="EMBL" id="SEN39937.1"/>
    </source>
</evidence>
<evidence type="ECO:0000256" key="9">
    <source>
        <dbReference type="RuleBase" id="RU003357"/>
    </source>
</evidence>
<dbReference type="RefSeq" id="WP_202909377.1">
    <property type="nucleotide sequence ID" value="NZ_FOBB01000010.1"/>
</dbReference>
<organism evidence="12 13">
    <name type="scientific">Chitinophaga rupis</name>
    <dbReference type="NCBI Taxonomy" id="573321"/>
    <lineage>
        <taxon>Bacteria</taxon>
        <taxon>Pseudomonadati</taxon>
        <taxon>Bacteroidota</taxon>
        <taxon>Chitinophagia</taxon>
        <taxon>Chitinophagales</taxon>
        <taxon>Chitinophagaceae</taxon>
        <taxon>Chitinophaga</taxon>
    </lineage>
</organism>
<comment type="similarity">
    <text evidence="8 9">Belongs to the TonB-dependent receptor family.</text>
</comment>
<evidence type="ECO:0000256" key="4">
    <source>
        <dbReference type="ARBA" id="ARBA00022692"/>
    </source>
</evidence>
<protein>
    <submittedName>
        <fullName evidence="12">TonB-linked outer membrane protein, SusC/RagA family</fullName>
    </submittedName>
</protein>
<proteinExistence type="inferred from homology"/>
<dbReference type="InterPro" id="IPR037066">
    <property type="entry name" value="Plug_dom_sf"/>
</dbReference>
<dbReference type="InterPro" id="IPR039426">
    <property type="entry name" value="TonB-dep_rcpt-like"/>
</dbReference>
<name>A0A1H8G8U7_9BACT</name>
<dbReference type="NCBIfam" id="TIGR04056">
    <property type="entry name" value="OMP_RagA_SusC"/>
    <property type="match status" value="1"/>
</dbReference>
<dbReference type="Pfam" id="PF00593">
    <property type="entry name" value="TonB_dep_Rec_b-barrel"/>
    <property type="match status" value="1"/>
</dbReference>
<evidence type="ECO:0000313" key="13">
    <source>
        <dbReference type="Proteomes" id="UP000198984"/>
    </source>
</evidence>
<evidence type="ECO:0000256" key="5">
    <source>
        <dbReference type="ARBA" id="ARBA00023077"/>
    </source>
</evidence>
<dbReference type="Pfam" id="PF13715">
    <property type="entry name" value="CarbopepD_reg_2"/>
    <property type="match status" value="1"/>
</dbReference>
<gene>
    <name evidence="12" type="ORF">SAMN04488505_11059</name>
</gene>
<evidence type="ECO:0000256" key="7">
    <source>
        <dbReference type="ARBA" id="ARBA00023237"/>
    </source>
</evidence>
<keyword evidence="13" id="KW-1185">Reference proteome</keyword>
<keyword evidence="6 8" id="KW-0472">Membrane</keyword>
<dbReference type="EMBL" id="FOBB01000010">
    <property type="protein sequence ID" value="SEN39937.1"/>
    <property type="molecule type" value="Genomic_DNA"/>
</dbReference>
<dbReference type="Proteomes" id="UP000198984">
    <property type="component" value="Unassembled WGS sequence"/>
</dbReference>
<evidence type="ECO:0000256" key="3">
    <source>
        <dbReference type="ARBA" id="ARBA00022452"/>
    </source>
</evidence>
<dbReference type="AlphaFoldDB" id="A0A1H8G8U7"/>
<dbReference type="Gene3D" id="2.170.130.10">
    <property type="entry name" value="TonB-dependent receptor, plug domain"/>
    <property type="match status" value="1"/>
</dbReference>
<comment type="subcellular location">
    <subcellularLocation>
        <location evidence="1 8">Cell outer membrane</location>
        <topology evidence="1 8">Multi-pass membrane protein</topology>
    </subcellularLocation>
</comment>
<dbReference type="SUPFAM" id="SSF49464">
    <property type="entry name" value="Carboxypeptidase regulatory domain-like"/>
    <property type="match status" value="1"/>
</dbReference>
<keyword evidence="2 8" id="KW-0813">Transport</keyword>
<evidence type="ECO:0000256" key="6">
    <source>
        <dbReference type="ARBA" id="ARBA00023136"/>
    </source>
</evidence>
<dbReference type="Gene3D" id="2.60.40.1120">
    <property type="entry name" value="Carboxypeptidase-like, regulatory domain"/>
    <property type="match status" value="1"/>
</dbReference>
<reference evidence="12 13" key="1">
    <citation type="submission" date="2016-10" db="EMBL/GenBank/DDBJ databases">
        <authorList>
            <person name="de Groot N.N."/>
        </authorList>
    </citation>
    <scope>NUCLEOTIDE SEQUENCE [LARGE SCALE GENOMIC DNA]</scope>
    <source>
        <strain evidence="12 13">DSM 21039</strain>
    </source>
</reference>
<dbReference type="InterPro" id="IPR000531">
    <property type="entry name" value="Beta-barrel_TonB"/>
</dbReference>
<evidence type="ECO:0000256" key="2">
    <source>
        <dbReference type="ARBA" id="ARBA00022448"/>
    </source>
</evidence>
<dbReference type="STRING" id="573321.SAMN04488505_11059"/>
<keyword evidence="5 9" id="KW-0798">TonB box</keyword>
<dbReference type="Pfam" id="PF07715">
    <property type="entry name" value="Plug"/>
    <property type="match status" value="1"/>
</dbReference>
<sequence length="1058" mass="115407">MLFLALGFLAAHAQTLTITGRVVENGSNDPLPGVSIMVTKTKQGSITDANGHFSITVNGRTSVDLLFSFIGFSSQTITASGGKPLLVQLRKEQASIGEVVVVGYTAVQKKDVTGAVSSVGARQIKDVPLSSAAEVLQGRLAGVQVVASEGAPGAELVVRVRGGGSITQDNSPLYIVDGVQVENALSVIAPQDIASVDVLKDASTTSIYGARGANGVVIITTKSGRAGKTQVTYSGSAGWRELPKTMDVLSPYDFVLWQYERSRGNIADSTDFAGTYGTTWDTLQNYKQVQPINWQHEVFGRKAQFQNHNVSMNGGTAATNFNLSLTANKEDGVLLESGLDRKIANFKLDHKISDRVKAGINMRYLDQEIHGAGTTNSGTRTTNRLRHAINYRPFELPESGGGIDDFDEAYFLASAGATNPVLLTQAEYREQKTKATYLTGYVSINLVKNLTFRSTFGYDNTSIRQSLFYGKITSTARQYASLPVASIGDQQNSTFNNSNTLQYTLSKYKTHHDITVLAGQEMVEFLSGSNYVETRYFPADISANKALTNMGLGAAPTGSAQPLPSSSENPPSRIFSLFGRVSYAYDDKYLATVNLRADRSSKFAPENGTLVFPSASIAWRFSAEQFMNNLSWLTDGKLRFGYGAVGNNRIGDLLYRQLYGVTGQYAFNHSILPGFAPSALANPALRWEKNITRNLGLDLAFFDNRLQVTIDAYKNTANDLLLAVQIPPTTGYTTQVQNIGATSNRGIELQISATPVRQKNFAWSTDFNIALNRNRVENLGGPAQITRNSGWQGSDGVDDYLVKVGEPVGLMYGFVTDGFYTLNDFDYNAATATYTIKKGVPVNGVYGTPQPGMLKWKDLNGDGTITADGDRQVIGNANPKFTGGWNNQFTYKNFDASIFINFVVGNDIYNANKLEWTDGAFPNLNMISTMKNRWTNINSQGQVVTDPNELAALNANASIWSPVRVQRWWLHSWAVEDGSYLRVNNVTLGYTLPKRITERAKISSLRVFGTVNNLAVITGYSGYDPDVTARRSDPLTPGVDFAAYPRSRTWVFGVNVTF</sequence>
<dbReference type="Gene3D" id="2.40.170.20">
    <property type="entry name" value="TonB-dependent receptor, beta-barrel domain"/>
    <property type="match status" value="1"/>
</dbReference>
<dbReference type="InterPro" id="IPR023997">
    <property type="entry name" value="TonB-dep_OMP_SusC/RagA_CS"/>
</dbReference>